<feature type="transmembrane region" description="Helical" evidence="7">
    <location>
        <begin position="518"/>
        <end position="536"/>
    </location>
</feature>
<keyword evidence="5 7" id="KW-0472">Membrane</keyword>
<gene>
    <name evidence="8" type="ORF">TTHERM_00713240</name>
</gene>
<proteinExistence type="predicted"/>
<dbReference type="Proteomes" id="UP000009168">
    <property type="component" value="Unassembled WGS sequence"/>
</dbReference>
<evidence type="ECO:0000256" key="1">
    <source>
        <dbReference type="ARBA" id="ARBA00004141"/>
    </source>
</evidence>
<dbReference type="Gene3D" id="1.20.1250.20">
    <property type="entry name" value="MFS general substrate transporter like domains"/>
    <property type="match status" value="2"/>
</dbReference>
<dbReference type="EMBL" id="GG662338">
    <property type="protein sequence ID" value="EAS05631.2"/>
    <property type="molecule type" value="Genomic_DNA"/>
</dbReference>
<dbReference type="SUPFAM" id="SSF103473">
    <property type="entry name" value="MFS general substrate transporter"/>
    <property type="match status" value="1"/>
</dbReference>
<dbReference type="PANTHER" id="PTHR43385">
    <property type="entry name" value="RIBOFLAVIN TRANSPORTER RIBJ"/>
    <property type="match status" value="1"/>
</dbReference>
<feature type="transmembrane region" description="Helical" evidence="7">
    <location>
        <begin position="154"/>
        <end position="175"/>
    </location>
</feature>
<dbReference type="HOGENOM" id="CLU_682393_0_0_1"/>
<feature type="region of interest" description="Disordered" evidence="6">
    <location>
        <begin position="290"/>
        <end position="316"/>
    </location>
</feature>
<dbReference type="GO" id="GO:0016020">
    <property type="term" value="C:membrane"/>
    <property type="evidence" value="ECO:0007669"/>
    <property type="project" value="UniProtKB-SubCell"/>
</dbReference>
<keyword evidence="3 7" id="KW-0812">Transmembrane</keyword>
<feature type="region of interest" description="Disordered" evidence="6">
    <location>
        <begin position="351"/>
        <end position="410"/>
    </location>
</feature>
<dbReference type="GeneID" id="7837457"/>
<dbReference type="RefSeq" id="XP_001025876.2">
    <property type="nucleotide sequence ID" value="XM_001025876.2"/>
</dbReference>
<reference evidence="9" key="1">
    <citation type="journal article" date="2006" name="PLoS Biol.">
        <title>Macronuclear genome sequence of the ciliate Tetrahymena thermophila, a model eukaryote.</title>
        <authorList>
            <person name="Eisen J.A."/>
            <person name="Coyne R.S."/>
            <person name="Wu M."/>
            <person name="Wu D."/>
            <person name="Thiagarajan M."/>
            <person name="Wortman J.R."/>
            <person name="Badger J.H."/>
            <person name="Ren Q."/>
            <person name="Amedeo P."/>
            <person name="Jones K.M."/>
            <person name="Tallon L.J."/>
            <person name="Delcher A.L."/>
            <person name="Salzberg S.L."/>
            <person name="Silva J.C."/>
            <person name="Haas B.J."/>
            <person name="Majoros W.H."/>
            <person name="Farzad M."/>
            <person name="Carlton J.M."/>
            <person name="Smith R.K. Jr."/>
            <person name="Garg J."/>
            <person name="Pearlman R.E."/>
            <person name="Karrer K.M."/>
            <person name="Sun L."/>
            <person name="Manning G."/>
            <person name="Elde N.C."/>
            <person name="Turkewitz A.P."/>
            <person name="Asai D.J."/>
            <person name="Wilkes D.E."/>
            <person name="Wang Y."/>
            <person name="Cai H."/>
            <person name="Collins K."/>
            <person name="Stewart B.A."/>
            <person name="Lee S.R."/>
            <person name="Wilamowska K."/>
            <person name="Weinberg Z."/>
            <person name="Ruzzo W.L."/>
            <person name="Wloga D."/>
            <person name="Gaertig J."/>
            <person name="Frankel J."/>
            <person name="Tsao C.-C."/>
            <person name="Gorovsky M.A."/>
            <person name="Keeling P.J."/>
            <person name="Waller R.F."/>
            <person name="Patron N.J."/>
            <person name="Cherry J.M."/>
            <person name="Stover N.A."/>
            <person name="Krieger C.J."/>
            <person name="del Toro C."/>
            <person name="Ryder H.F."/>
            <person name="Williamson S.C."/>
            <person name="Barbeau R.A."/>
            <person name="Hamilton E.P."/>
            <person name="Orias E."/>
        </authorList>
    </citation>
    <scope>NUCLEOTIDE SEQUENCE [LARGE SCALE GENOMIC DNA]</scope>
    <source>
        <strain evidence="9">SB210</strain>
    </source>
</reference>
<evidence type="ECO:0000256" key="4">
    <source>
        <dbReference type="ARBA" id="ARBA00022989"/>
    </source>
</evidence>
<comment type="subcellular location">
    <subcellularLocation>
        <location evidence="1">Membrane</location>
        <topology evidence="1">Multi-pass membrane protein</topology>
    </subcellularLocation>
</comment>
<evidence type="ECO:0000313" key="8">
    <source>
        <dbReference type="EMBL" id="EAS05631.2"/>
    </source>
</evidence>
<feature type="transmembrane region" description="Helical" evidence="7">
    <location>
        <begin position="207"/>
        <end position="226"/>
    </location>
</feature>
<feature type="transmembrane region" description="Helical" evidence="7">
    <location>
        <begin position="556"/>
        <end position="573"/>
    </location>
</feature>
<protein>
    <submittedName>
        <fullName evidence="8">MFS transporter</fullName>
    </submittedName>
</protein>
<sequence>MIKKVKEYLDHLGYFKASKEARNTFLGVILVKFGTGAIGIWGIINIYFFSFYKQNDDNLRMSEFVFLITFAAIPMSVIAIFSVRIAQIYGFEKIIRSAMIINPISIMLGSTQDNFYTFALFNTFIASICFGSTVMPILYCLWSHFPTKTGNTTGVALASFGLATFFYSIFATYIVNPQNLPATIEYIEGQQTYYLFEEVVNQNVPSMVFWIGFIQLLFCIPGAFLISNNKESESLLNEENEENDEKDLEMNLLGSSFEKNIVVQEEEYKYNQFQQGVMILEQQNSHQLFNNQQNQQKQNSDRKISSTPSNKQRKKSISQQYLLEWHAQVLHTQFSNNSADKVQSNQQITSLNQIPYENNHKQQKTSITKLQDKQFQQTANQISDSPQQAQQYKVKQQEQNQEFKDQNQEQNQVIEHNQQQNDQQKQDSILQFESNCTFHSDLTLMDAIKSKPFKIIYVSTFLLSCFSLFISINFKTYGLTKINDDHFLTYIITFSTLISSISNIGWGYLVDKYNFKLVYLRLILVILAAGFLFPIFSDSKIGFYIFFQILSASERGLYTIIGPGLVKIFGMKLGAELFPVKSTSFFLALVVLPVIQFFMLKFFDYDETIHILLVGIVASYFLSNQLQQQYDFRNITYQEKQKNRV</sequence>
<dbReference type="InterPro" id="IPR052983">
    <property type="entry name" value="MFS_Riboflavin_Transporter"/>
</dbReference>
<evidence type="ECO:0000256" key="3">
    <source>
        <dbReference type="ARBA" id="ARBA00022692"/>
    </source>
</evidence>
<evidence type="ECO:0000313" key="9">
    <source>
        <dbReference type="Proteomes" id="UP000009168"/>
    </source>
</evidence>
<accession>Q24CX7</accession>
<feature type="compositionally biased region" description="Polar residues" evidence="6">
    <location>
        <begin position="364"/>
        <end position="386"/>
    </location>
</feature>
<feature type="transmembrane region" description="Helical" evidence="7">
    <location>
        <begin position="64"/>
        <end position="82"/>
    </location>
</feature>
<feature type="transmembrane region" description="Helical" evidence="7">
    <location>
        <begin position="585"/>
        <end position="603"/>
    </location>
</feature>
<dbReference type="InParanoid" id="Q24CX7"/>
<dbReference type="AlphaFoldDB" id="Q24CX7"/>
<keyword evidence="4 7" id="KW-1133">Transmembrane helix</keyword>
<feature type="transmembrane region" description="Helical" evidence="7">
    <location>
        <begin position="118"/>
        <end position="142"/>
    </location>
</feature>
<feature type="compositionally biased region" description="Low complexity" evidence="6">
    <location>
        <begin position="387"/>
        <end position="400"/>
    </location>
</feature>
<name>Q24CX7_TETTS</name>
<evidence type="ECO:0000256" key="2">
    <source>
        <dbReference type="ARBA" id="ARBA00022448"/>
    </source>
</evidence>
<keyword evidence="2" id="KW-0813">Transport</keyword>
<evidence type="ECO:0000256" key="5">
    <source>
        <dbReference type="ARBA" id="ARBA00023136"/>
    </source>
</evidence>
<feature type="transmembrane region" description="Helical" evidence="7">
    <location>
        <begin position="609"/>
        <end position="626"/>
    </location>
</feature>
<feature type="transmembrane region" description="Helical" evidence="7">
    <location>
        <begin position="486"/>
        <end position="506"/>
    </location>
</feature>
<organism evidence="8 9">
    <name type="scientific">Tetrahymena thermophila (strain SB210)</name>
    <dbReference type="NCBI Taxonomy" id="312017"/>
    <lineage>
        <taxon>Eukaryota</taxon>
        <taxon>Sar</taxon>
        <taxon>Alveolata</taxon>
        <taxon>Ciliophora</taxon>
        <taxon>Intramacronucleata</taxon>
        <taxon>Oligohymenophorea</taxon>
        <taxon>Hymenostomatida</taxon>
        <taxon>Tetrahymenina</taxon>
        <taxon>Tetrahymenidae</taxon>
        <taxon>Tetrahymena</taxon>
    </lineage>
</organism>
<feature type="transmembrane region" description="Helical" evidence="7">
    <location>
        <begin position="25"/>
        <end position="52"/>
    </location>
</feature>
<evidence type="ECO:0000256" key="6">
    <source>
        <dbReference type="SAM" id="MobiDB-lite"/>
    </source>
</evidence>
<dbReference type="InterPro" id="IPR036259">
    <property type="entry name" value="MFS_trans_sf"/>
</dbReference>
<dbReference type="PANTHER" id="PTHR43385:SF1">
    <property type="entry name" value="RIBOFLAVIN TRANSPORTER RIBJ"/>
    <property type="match status" value="1"/>
</dbReference>
<keyword evidence="9" id="KW-1185">Reference proteome</keyword>
<evidence type="ECO:0000256" key="7">
    <source>
        <dbReference type="SAM" id="Phobius"/>
    </source>
</evidence>
<feature type="transmembrane region" description="Helical" evidence="7">
    <location>
        <begin position="455"/>
        <end position="474"/>
    </location>
</feature>
<feature type="transmembrane region" description="Helical" evidence="7">
    <location>
        <begin position="94"/>
        <end position="112"/>
    </location>
</feature>
<dbReference type="OrthoDB" id="291569at2759"/>
<dbReference type="KEGG" id="tet:TTHERM_00713240"/>